<proteinExistence type="predicted"/>
<dbReference type="EMBL" id="CP102453">
    <property type="protein sequence ID" value="UUX35186.1"/>
    <property type="molecule type" value="Genomic_DNA"/>
</dbReference>
<reference evidence="1 2" key="1">
    <citation type="submission" date="2022-08" db="EMBL/GenBank/DDBJ databases">
        <title>Aerococcaceae sp. nov isolated from spoiled eye mask.</title>
        <authorList>
            <person name="Zhou G."/>
            <person name="Xie X.-B."/>
            <person name="Shi Q.-S."/>
            <person name="Wang Y.-S."/>
            <person name="Wen X."/>
            <person name="Peng H."/>
            <person name="Yang X.-J."/>
            <person name="Tao H.-B."/>
            <person name="Huang X.-M."/>
        </authorList>
    </citation>
    <scope>NUCLEOTIDE SEQUENCE [LARGE SCALE GENOMIC DNA]</scope>
    <source>
        <strain evidence="2">DM20194951</strain>
    </source>
</reference>
<organism evidence="1 2">
    <name type="scientific">Fundicoccus culcitae</name>
    <dbReference type="NCBI Taxonomy" id="2969821"/>
    <lineage>
        <taxon>Bacteria</taxon>
        <taxon>Bacillati</taxon>
        <taxon>Bacillota</taxon>
        <taxon>Bacilli</taxon>
        <taxon>Lactobacillales</taxon>
        <taxon>Aerococcaceae</taxon>
        <taxon>Fundicoccus</taxon>
    </lineage>
</organism>
<protein>
    <recommendedName>
        <fullName evidence="3">NERD domain-containing protein</fullName>
    </recommendedName>
</protein>
<dbReference type="Proteomes" id="UP001315967">
    <property type="component" value="Chromosome"/>
</dbReference>
<evidence type="ECO:0008006" key="3">
    <source>
        <dbReference type="Google" id="ProtNLM"/>
    </source>
</evidence>
<evidence type="ECO:0000313" key="1">
    <source>
        <dbReference type="EMBL" id="UUX35186.1"/>
    </source>
</evidence>
<accession>A0ABY5P8U5</accession>
<name>A0ABY5P8U5_9LACT</name>
<gene>
    <name evidence="1" type="ORF">NRE15_05965</name>
</gene>
<keyword evidence="2" id="KW-1185">Reference proteome</keyword>
<sequence>MNAEFILISADHWIVIAIKNYPGHYEHDQGITSKLDGKEFFDSSFYYMYNRTYKIDYITHLINPDIKVTSLMIFINEHSFTDINTSYDIEIIQRNGVKHFIENLAPVTPLSEDLLAIFTDKLNKYHVENPEKFESLQPSDFDSLQKGIYCPHCLSFNTEVRRSYIQCKDCEATETKAATVLRHVNELKVLFHQHPKMLKTKNLYDLMNHQIPPRTIRKYIKQNQ</sequence>
<evidence type="ECO:0000313" key="2">
    <source>
        <dbReference type="Proteomes" id="UP001315967"/>
    </source>
</evidence>